<gene>
    <name evidence="1" type="ORF">F2Z89_05470</name>
</gene>
<accession>A0A642HVT2</accession>
<proteinExistence type="predicted"/>
<evidence type="ECO:0000313" key="2">
    <source>
        <dbReference type="Proteomes" id="UP000460666"/>
    </source>
</evidence>
<reference evidence="1 2" key="1">
    <citation type="journal article" date="2019" name="Nat. Med.">
        <title>A library of human gut bacterial isolates paired with longitudinal multiomics data enables mechanistic microbiome research.</title>
        <authorList>
            <person name="Poyet M."/>
            <person name="Groussin M."/>
            <person name="Gibbons S.M."/>
            <person name="Avila-Pacheco J."/>
            <person name="Jiang X."/>
            <person name="Kearney S.M."/>
            <person name="Perrotta A.R."/>
            <person name="Berdy B."/>
            <person name="Zhao S."/>
            <person name="Lieberman T.D."/>
            <person name="Swanson P.K."/>
            <person name="Smith M."/>
            <person name="Roesemann S."/>
            <person name="Alexander J.E."/>
            <person name="Rich S.A."/>
            <person name="Livny J."/>
            <person name="Vlamakis H."/>
            <person name="Clish C."/>
            <person name="Bullock K."/>
            <person name="Deik A."/>
            <person name="Scott J."/>
            <person name="Pierce K.A."/>
            <person name="Xavier R.J."/>
            <person name="Alm E.J."/>
        </authorList>
    </citation>
    <scope>NUCLEOTIDE SEQUENCE [LARGE SCALE GENOMIC DNA]</scope>
    <source>
        <strain evidence="1 2">BIOML-A46</strain>
    </source>
</reference>
<dbReference type="Proteomes" id="UP000460666">
    <property type="component" value="Unassembled WGS sequence"/>
</dbReference>
<name>A0A642HVT2_BACFG</name>
<dbReference type="AlphaFoldDB" id="A0A642HVT2"/>
<protein>
    <submittedName>
        <fullName evidence="1">Uncharacterized protein</fullName>
    </submittedName>
</protein>
<dbReference type="EMBL" id="VWCJ01000002">
    <property type="protein sequence ID" value="KAA5001063.1"/>
    <property type="molecule type" value="Genomic_DNA"/>
</dbReference>
<sequence length="77" mass="9248">MAKASGQRQNESKFIGFRPKSVHLHTYTINLRHRRKVCWQMQAFFRPTFRTARNASILRPSDYQIVKWSKRNFPPVK</sequence>
<organism evidence="1 2">
    <name type="scientific">Bacteroides fragilis</name>
    <dbReference type="NCBI Taxonomy" id="817"/>
    <lineage>
        <taxon>Bacteria</taxon>
        <taxon>Pseudomonadati</taxon>
        <taxon>Bacteroidota</taxon>
        <taxon>Bacteroidia</taxon>
        <taxon>Bacteroidales</taxon>
        <taxon>Bacteroidaceae</taxon>
        <taxon>Bacteroides</taxon>
    </lineage>
</organism>
<comment type="caution">
    <text evidence="1">The sequence shown here is derived from an EMBL/GenBank/DDBJ whole genome shotgun (WGS) entry which is preliminary data.</text>
</comment>
<evidence type="ECO:0000313" key="1">
    <source>
        <dbReference type="EMBL" id="KAA5001063.1"/>
    </source>
</evidence>